<evidence type="ECO:0000313" key="5">
    <source>
        <dbReference type="EMBL" id="MML55863.1"/>
    </source>
</evidence>
<name>A0A3R1AT22_SALET</name>
<organism evidence="5">
    <name type="scientific">Salmonella enterica I</name>
    <dbReference type="NCBI Taxonomy" id="59201"/>
    <lineage>
        <taxon>Bacteria</taxon>
        <taxon>Pseudomonadati</taxon>
        <taxon>Pseudomonadota</taxon>
        <taxon>Gammaproteobacteria</taxon>
        <taxon>Enterobacterales</taxon>
        <taxon>Enterobacteriaceae</taxon>
        <taxon>Salmonella</taxon>
    </lineage>
</organism>
<dbReference type="NCBIfam" id="TIGR01646">
    <property type="entry name" value="vgr_GE"/>
    <property type="match status" value="1"/>
</dbReference>
<dbReference type="Gene3D" id="4.10.180.10">
    <property type="match status" value="1"/>
</dbReference>
<reference evidence="5" key="1">
    <citation type="submission" date="2018-09" db="EMBL/GenBank/DDBJ databases">
        <authorList>
            <person name="Ashton P.M."/>
            <person name="Dallman T."/>
            <person name="Nair S."/>
            <person name="De Pinna E."/>
            <person name="Peters T."/>
            <person name="Grant K."/>
        </authorList>
    </citation>
    <scope>NUCLEOTIDE SEQUENCE [LARGE SCALE GENOMIC DNA]</scope>
    <source>
        <strain evidence="5">598938</strain>
    </source>
</reference>
<accession>A0A3R1AT22</accession>
<dbReference type="InterPro" id="IPR028244">
    <property type="entry name" value="T6SS_Rhs_Vgr_dom"/>
</dbReference>
<dbReference type="Gene3D" id="2.40.50.230">
    <property type="entry name" value="Gp5 N-terminal domain"/>
    <property type="match status" value="1"/>
</dbReference>
<dbReference type="InterPro" id="IPR006531">
    <property type="entry name" value="Gp5/Vgr_OB"/>
</dbReference>
<dbReference type="InterPro" id="IPR006533">
    <property type="entry name" value="T6SS_Vgr_RhsGE"/>
</dbReference>
<dbReference type="SUPFAM" id="SSF69255">
    <property type="entry name" value="gp5 N-terminal domain-like"/>
    <property type="match status" value="1"/>
</dbReference>
<feature type="domain" description="Putative type VI secretion system Rhs element associated Vgr" evidence="4">
    <location>
        <begin position="493"/>
        <end position="589"/>
    </location>
</feature>
<protein>
    <submittedName>
        <fullName evidence="5">Type VI secretion system tip protein VgrG</fullName>
    </submittedName>
</protein>
<evidence type="ECO:0000259" key="3">
    <source>
        <dbReference type="Pfam" id="PF10106"/>
    </source>
</evidence>
<dbReference type="InterPro" id="IPR017847">
    <property type="entry name" value="T6SS_RhsGE_Vgr_subset"/>
</dbReference>
<comment type="similarity">
    <text evidence="1">Belongs to the VgrG protein family.</text>
</comment>
<dbReference type="Pfam" id="PF10106">
    <property type="entry name" value="DUF2345"/>
    <property type="match status" value="1"/>
</dbReference>
<feature type="domain" description="DUF2345" evidence="3">
    <location>
        <begin position="614"/>
        <end position="759"/>
    </location>
</feature>
<dbReference type="NCBIfam" id="TIGR03361">
    <property type="entry name" value="VI_Rhs_Vgr"/>
    <property type="match status" value="1"/>
</dbReference>
<proteinExistence type="inferred from homology"/>
<dbReference type="InterPro" id="IPR018769">
    <property type="entry name" value="VgrG2_DUF2345"/>
</dbReference>
<comment type="caution">
    <text evidence="5">The sequence shown here is derived from an EMBL/GenBank/DDBJ whole genome shotgun (WGS) entry which is preliminary data.</text>
</comment>
<dbReference type="Pfam" id="PF05954">
    <property type="entry name" value="Phage_GPD"/>
    <property type="match status" value="1"/>
</dbReference>
<dbReference type="InterPro" id="IPR037026">
    <property type="entry name" value="Vgr_OB-fold_dom_sf"/>
</dbReference>
<dbReference type="SUPFAM" id="SSF69279">
    <property type="entry name" value="Phage tail proteins"/>
    <property type="match status" value="2"/>
</dbReference>
<dbReference type="Gene3D" id="3.55.50.10">
    <property type="entry name" value="Baseplate protein-like domains"/>
    <property type="match status" value="1"/>
</dbReference>
<dbReference type="Proteomes" id="UP000885348">
    <property type="component" value="Unassembled WGS sequence"/>
</dbReference>
<feature type="domain" description="Gp5/Type VI secretion system Vgr protein OB-fold" evidence="2">
    <location>
        <begin position="407"/>
        <end position="474"/>
    </location>
</feature>
<evidence type="ECO:0000259" key="2">
    <source>
        <dbReference type="Pfam" id="PF04717"/>
    </source>
</evidence>
<dbReference type="AlphaFoldDB" id="A0A3R1AT22"/>
<dbReference type="Gene3D" id="2.30.110.50">
    <property type="match status" value="2"/>
</dbReference>
<dbReference type="EMBL" id="RVVJ01000031">
    <property type="protein sequence ID" value="MML55863.1"/>
    <property type="molecule type" value="Genomic_DNA"/>
</dbReference>
<evidence type="ECO:0000256" key="1">
    <source>
        <dbReference type="ARBA" id="ARBA00005558"/>
    </source>
</evidence>
<dbReference type="Pfam" id="PF13296">
    <property type="entry name" value="T6SS_Vgr"/>
    <property type="match status" value="1"/>
</dbReference>
<dbReference type="Pfam" id="PF04717">
    <property type="entry name" value="Phage_base_V"/>
    <property type="match status" value="1"/>
</dbReference>
<evidence type="ECO:0000259" key="4">
    <source>
        <dbReference type="Pfam" id="PF13296"/>
    </source>
</evidence>
<sequence>MSSNPPIRFSHNHHLLAVKGCVPELDVLAFEGDEALSKPFSYRIEFTSPDHAISKERMLMKAASLTLQAPVDQGYGIKIQQAVRILQGVVTGFERHSTSKDETHYALTLQPRLALLDRSHQNAIYQDMSAPQIAEKILRERHNMRGQDFLFSLSKEYPRREQVMQYGEDDLHFITRLLGEVGIWFRFTTDTRLNIDVVEFYDSQQGYEKGLTLPSVPPSGQHSKGVDSVWRMECYHNVVQKQVSTRDYNYRQATEDMNTRVDATGGDATTCGEAYHYGDNYLTQGSAYERNPAPESGAFYARIRHERYLNGQTRTQAITSCPTLFPGQVLKVTGGYEVDEVFSKGVVITGMRTHARRDKDFWVDFDGIPDNTAFGFRPEPGDRSVMAGTLPARVTSTTENDTYGHIDKDGRYRVNMLFDRDNWETGFESLWVRQSRPYAGDTYGLHLPLLAGTEVAIGFEDGNPDRPYIAGVLHDSAHGDHVTIRNYKRNVLRTPANNKIRLDDERGKEHIKVSTEYGGKSQLNLGHLVDSEKQKRGEGFELRTDSWGTIRAQKGIFISADGQPRAQGQVLEMDPTVSLLKGALNQITEWGSIAQIHHNFSPDADSLREFVNGASNLKEAALLMAAPKGVASVTPDTVLMHSGKGLYLQSLGEVNIATAQRHSVNASKAISLLSQQEGIRLVSAKGPLEVESHADTLSLTSLKDVTVQSTQGHLQLTAKNGITLGCGGAYIRLTPQGEVHIHGPGLISLKGLHDLQGPASEDFPLPELPASVCKECLKKAQQLAQGFVPREA</sequence>
<gene>
    <name evidence="5" type="ORF">D7N80_21755</name>
</gene>